<dbReference type="STRING" id="1121326.CLMAG_57750"/>
<name>A0A162QRL7_9CLOT</name>
<accession>A0A162QRL7</accession>
<dbReference type="AlphaFoldDB" id="A0A162QRL7"/>
<evidence type="ECO:0000313" key="2">
    <source>
        <dbReference type="EMBL" id="KZL88871.1"/>
    </source>
</evidence>
<comment type="caution">
    <text evidence="2">The sequence shown here is derived from an EMBL/GenBank/DDBJ whole genome shotgun (WGS) entry which is preliminary data.</text>
</comment>
<dbReference type="EMBL" id="LWAE01000013">
    <property type="protein sequence ID" value="KZL88871.1"/>
    <property type="molecule type" value="Genomic_DNA"/>
</dbReference>
<dbReference type="OrthoDB" id="2068061at2"/>
<feature type="region of interest" description="Disordered" evidence="1">
    <location>
        <begin position="37"/>
        <end position="61"/>
    </location>
</feature>
<protein>
    <recommendedName>
        <fullName evidence="4">Transporter</fullName>
    </recommendedName>
</protein>
<sequence length="135" mass="15648">MYTGDFRYLDDDSISYNPNYTYDLPLNCPYRQMVLPPGFYQGRQGPQSGPPTAPPSFTPQEPQAQQFGAEAFAIDPGAIKPCVFRFVYIWPRRGDGFWAWITFVGRRSISGFRWGGNRWIYFGMDLKDIRSFQCF</sequence>
<keyword evidence="3" id="KW-1185">Reference proteome</keyword>
<dbReference type="PATRIC" id="fig|1121326.3.peg.5835"/>
<evidence type="ECO:0000256" key="1">
    <source>
        <dbReference type="SAM" id="MobiDB-lite"/>
    </source>
</evidence>
<proteinExistence type="predicted"/>
<organism evidence="2 3">
    <name type="scientific">Clostridium magnum DSM 2767</name>
    <dbReference type="NCBI Taxonomy" id="1121326"/>
    <lineage>
        <taxon>Bacteria</taxon>
        <taxon>Bacillati</taxon>
        <taxon>Bacillota</taxon>
        <taxon>Clostridia</taxon>
        <taxon>Eubacteriales</taxon>
        <taxon>Clostridiaceae</taxon>
        <taxon>Clostridium</taxon>
    </lineage>
</organism>
<evidence type="ECO:0008006" key="4">
    <source>
        <dbReference type="Google" id="ProtNLM"/>
    </source>
</evidence>
<reference evidence="2 3" key="1">
    <citation type="submission" date="2016-04" db="EMBL/GenBank/DDBJ databases">
        <title>Genome sequence of Clostridium magnum DSM 2767.</title>
        <authorList>
            <person name="Poehlein A."/>
            <person name="Uhlig R."/>
            <person name="Fischer R."/>
            <person name="Bahl H."/>
            <person name="Daniel R."/>
        </authorList>
    </citation>
    <scope>NUCLEOTIDE SEQUENCE [LARGE SCALE GENOMIC DNA]</scope>
    <source>
        <strain evidence="2 3">DSM 2767</strain>
    </source>
</reference>
<feature type="compositionally biased region" description="Pro residues" evidence="1">
    <location>
        <begin position="48"/>
        <end position="57"/>
    </location>
</feature>
<dbReference type="Proteomes" id="UP000076603">
    <property type="component" value="Unassembled WGS sequence"/>
</dbReference>
<dbReference type="RefSeq" id="WP_066630380.1">
    <property type="nucleotide sequence ID" value="NZ_FQXL01000030.1"/>
</dbReference>
<gene>
    <name evidence="2" type="ORF">CLMAG_57750</name>
</gene>
<evidence type="ECO:0000313" key="3">
    <source>
        <dbReference type="Proteomes" id="UP000076603"/>
    </source>
</evidence>